<keyword evidence="2" id="KW-0808">Transferase</keyword>
<dbReference type="Proteomes" id="UP000316747">
    <property type="component" value="Unassembled WGS sequence"/>
</dbReference>
<evidence type="ECO:0000256" key="1">
    <source>
        <dbReference type="ARBA" id="ARBA00009381"/>
    </source>
</evidence>
<dbReference type="EMBL" id="VFPM01000003">
    <property type="protein sequence ID" value="TQM58516.1"/>
    <property type="molecule type" value="Genomic_DNA"/>
</dbReference>
<sequence length="507" mass="51777">MTRVALAATGPAALEAGLECAAEGGGAVDVAIAAALAAMCTEPGVVSLMGGAFVNVWPVGEHPVVIDGNVEMPGRGLPESAFGHGVREVRADYGGGVTMGAGHGSVANSGAVHALAVARDRYGHLPWRRLVEPTARICREGYPIGASAALYLGIVRDTLFGTDPEAHALVTGADGGAIQPGETSTNPDLADILELLAVQGPSLFTTGAVGRVLVDDMAANGGLITRADLEAYEPALRTPTMRAVGGWTVALNPPPSVGGPMLAVMLGELARRDHRSWADVLDIQRRVLSYRLTVHDQSRDLDHDGHALLAAVERHGLVGLPTSASTAHISAVDEQGNACAITMSSGYGAGMVIPGTGILLNNALGEPELNRLGLHAVATGTRLASNMAPTTARGAAGSALAVGSPGADRITTALLQVLGHTMLGGDTLQEAIDEPRAHVRFMPDGRVRVDHEPSATISEGIAQLGLDSHEYPGPHMYFGGVGAAELGPQGLIAAGDARREAAVGVSA</sequence>
<dbReference type="PANTHER" id="PTHR43199">
    <property type="entry name" value="GLUTATHIONE HYDROLASE"/>
    <property type="match status" value="1"/>
</dbReference>
<dbReference type="OrthoDB" id="9781342at2"/>
<comment type="caution">
    <text evidence="5">The sequence shown here is derived from an EMBL/GenBank/DDBJ whole genome shotgun (WGS) entry which is preliminary data.</text>
</comment>
<keyword evidence="3 5" id="KW-0378">Hydrolase</keyword>
<dbReference type="GO" id="GO:0016740">
    <property type="term" value="F:transferase activity"/>
    <property type="evidence" value="ECO:0007669"/>
    <property type="project" value="UniProtKB-KW"/>
</dbReference>
<gene>
    <name evidence="5" type="ORF">FBY41_3884</name>
</gene>
<evidence type="ECO:0000256" key="4">
    <source>
        <dbReference type="ARBA" id="ARBA00023145"/>
    </source>
</evidence>
<dbReference type="InterPro" id="IPR051792">
    <property type="entry name" value="GGT_bact"/>
</dbReference>
<dbReference type="PRINTS" id="PR01210">
    <property type="entry name" value="GGTRANSPTASE"/>
</dbReference>
<dbReference type="InterPro" id="IPR043137">
    <property type="entry name" value="GGT_ssub_C"/>
</dbReference>
<dbReference type="GO" id="GO:0016787">
    <property type="term" value="F:hydrolase activity"/>
    <property type="evidence" value="ECO:0007669"/>
    <property type="project" value="UniProtKB-KW"/>
</dbReference>
<dbReference type="Gene3D" id="3.60.20.40">
    <property type="match status" value="1"/>
</dbReference>
<organism evidence="5 6">
    <name type="scientific">Humibacillus xanthopallidus</name>
    <dbReference type="NCBI Taxonomy" id="412689"/>
    <lineage>
        <taxon>Bacteria</taxon>
        <taxon>Bacillati</taxon>
        <taxon>Actinomycetota</taxon>
        <taxon>Actinomycetes</taxon>
        <taxon>Micrococcales</taxon>
        <taxon>Intrasporangiaceae</taxon>
        <taxon>Humibacillus</taxon>
    </lineage>
</organism>
<dbReference type="InterPro" id="IPR029055">
    <property type="entry name" value="Ntn_hydrolases_N"/>
</dbReference>
<proteinExistence type="inferred from homology"/>
<evidence type="ECO:0000256" key="3">
    <source>
        <dbReference type="ARBA" id="ARBA00022801"/>
    </source>
</evidence>
<reference evidence="5 6" key="1">
    <citation type="submission" date="2019-06" db="EMBL/GenBank/DDBJ databases">
        <title>Genome sequencing of plant associated microbes to promote plant fitness in Sorghum bicolor and Oryza sativa.</title>
        <authorList>
            <person name="Coleman-Derr D."/>
        </authorList>
    </citation>
    <scope>NUCLEOTIDE SEQUENCE [LARGE SCALE GENOMIC DNA]</scope>
    <source>
        <strain evidence="5 6">KV-663</strain>
    </source>
</reference>
<comment type="similarity">
    <text evidence="1">Belongs to the gamma-glutamyltransferase family.</text>
</comment>
<name>A0A543HJK9_9MICO</name>
<dbReference type="PANTHER" id="PTHR43199:SF1">
    <property type="entry name" value="GLUTATHIONE HYDROLASE PROENZYME"/>
    <property type="match status" value="1"/>
</dbReference>
<protein>
    <submittedName>
        <fullName evidence="5">Gamma-glutamyltranspeptidase/glutathione hydrolase</fullName>
    </submittedName>
</protein>
<accession>A0A543HJK9</accession>
<keyword evidence="4" id="KW-0865">Zymogen</keyword>
<evidence type="ECO:0000313" key="5">
    <source>
        <dbReference type="EMBL" id="TQM58516.1"/>
    </source>
</evidence>
<dbReference type="SUPFAM" id="SSF56235">
    <property type="entry name" value="N-terminal nucleophile aminohydrolases (Ntn hydrolases)"/>
    <property type="match status" value="1"/>
</dbReference>
<dbReference type="AlphaFoldDB" id="A0A543HJK9"/>
<dbReference type="Pfam" id="PF01019">
    <property type="entry name" value="G_glu_transpept"/>
    <property type="match status" value="2"/>
</dbReference>
<dbReference type="RefSeq" id="WP_141846012.1">
    <property type="nucleotide sequence ID" value="NZ_VFPM01000003.1"/>
</dbReference>
<evidence type="ECO:0000313" key="6">
    <source>
        <dbReference type="Proteomes" id="UP000316747"/>
    </source>
</evidence>
<keyword evidence="6" id="KW-1185">Reference proteome</keyword>
<evidence type="ECO:0000256" key="2">
    <source>
        <dbReference type="ARBA" id="ARBA00022679"/>
    </source>
</evidence>